<dbReference type="PROSITE" id="PS50925">
    <property type="entry name" value="BLUF"/>
    <property type="match status" value="1"/>
</dbReference>
<dbReference type="RefSeq" id="WP_130287623.1">
    <property type="nucleotide sequence ID" value="NZ_SGXE01000005.1"/>
</dbReference>
<dbReference type="InterPro" id="IPR036046">
    <property type="entry name" value="Acylphosphatase-like_dom_sf"/>
</dbReference>
<feature type="domain" description="BLUF" evidence="1">
    <location>
        <begin position="2"/>
        <end position="93"/>
    </location>
</feature>
<evidence type="ECO:0000313" key="2">
    <source>
        <dbReference type="EMBL" id="RZS91995.1"/>
    </source>
</evidence>
<comment type="caution">
    <text evidence="2">The sequence shown here is derived from an EMBL/GenBank/DDBJ whole genome shotgun (WGS) entry which is preliminary data.</text>
</comment>
<organism evidence="2 3">
    <name type="scientific">Aquimarina brevivitae</name>
    <dbReference type="NCBI Taxonomy" id="323412"/>
    <lineage>
        <taxon>Bacteria</taxon>
        <taxon>Pseudomonadati</taxon>
        <taxon>Bacteroidota</taxon>
        <taxon>Flavobacteriia</taxon>
        <taxon>Flavobacteriales</taxon>
        <taxon>Flavobacteriaceae</taxon>
        <taxon>Aquimarina</taxon>
    </lineage>
</organism>
<dbReference type="AlphaFoldDB" id="A0A4Q7NXI9"/>
<gene>
    <name evidence="2" type="ORF">EV197_3103</name>
</gene>
<dbReference type="GO" id="GO:0071949">
    <property type="term" value="F:FAD binding"/>
    <property type="evidence" value="ECO:0007669"/>
    <property type="project" value="InterPro"/>
</dbReference>
<name>A0A4Q7NXI9_9FLAO</name>
<accession>A0A4Q7NXI9</accession>
<dbReference type="InterPro" id="IPR007024">
    <property type="entry name" value="BLUF_domain"/>
</dbReference>
<dbReference type="OrthoDB" id="1122028at2"/>
<dbReference type="Gene3D" id="3.30.70.100">
    <property type="match status" value="1"/>
</dbReference>
<dbReference type="EMBL" id="SGXE01000005">
    <property type="protein sequence ID" value="RZS91995.1"/>
    <property type="molecule type" value="Genomic_DNA"/>
</dbReference>
<dbReference type="GO" id="GO:0009882">
    <property type="term" value="F:blue light photoreceptor activity"/>
    <property type="evidence" value="ECO:0007669"/>
    <property type="project" value="InterPro"/>
</dbReference>
<dbReference type="SUPFAM" id="SSF54975">
    <property type="entry name" value="Acylphosphatase/BLUF domain-like"/>
    <property type="match status" value="1"/>
</dbReference>
<dbReference type="Pfam" id="PF04940">
    <property type="entry name" value="BLUF"/>
    <property type="match status" value="1"/>
</dbReference>
<dbReference type="Proteomes" id="UP000292262">
    <property type="component" value="Unassembled WGS sequence"/>
</dbReference>
<keyword evidence="3" id="KW-1185">Reference proteome</keyword>
<evidence type="ECO:0000313" key="3">
    <source>
        <dbReference type="Proteomes" id="UP000292262"/>
    </source>
</evidence>
<dbReference type="SMART" id="SM01034">
    <property type="entry name" value="BLUF"/>
    <property type="match status" value="1"/>
</dbReference>
<sequence>MKTVICYVSTVNPFLTQKELQQLFSFVTNTNKKLGITGVLIHAEGNFFQIIEGETTTIHSLFERIQQDTRHYDIITILNKPIYNSSFDDYECSFTVISTKKDREKLDSFLEKEKLNNPQSFGSIAYIAQKFIGKY</sequence>
<protein>
    <submittedName>
        <fullName evidence="2">FAD-dependent sensor of blue light</fullName>
    </submittedName>
</protein>
<reference evidence="2 3" key="1">
    <citation type="submission" date="2019-02" db="EMBL/GenBank/DDBJ databases">
        <title>Genomic Encyclopedia of Type Strains, Phase IV (KMG-IV): sequencing the most valuable type-strain genomes for metagenomic binning, comparative biology and taxonomic classification.</title>
        <authorList>
            <person name="Goeker M."/>
        </authorList>
    </citation>
    <scope>NUCLEOTIDE SEQUENCE [LARGE SCALE GENOMIC DNA]</scope>
    <source>
        <strain evidence="2 3">DSM 17196</strain>
    </source>
</reference>
<evidence type="ECO:0000259" key="1">
    <source>
        <dbReference type="PROSITE" id="PS50925"/>
    </source>
</evidence>
<proteinExistence type="predicted"/>